<dbReference type="PANTHER" id="PTHR30388:SF4">
    <property type="entry name" value="MOLYBDENUM COFACTOR INSERTION CHAPERONE PAOD"/>
    <property type="match status" value="1"/>
</dbReference>
<evidence type="ECO:0000259" key="1">
    <source>
        <dbReference type="Pfam" id="PF13478"/>
    </source>
</evidence>
<protein>
    <submittedName>
        <fullName evidence="2">Xanthine dehydrogenase accessory factor</fullName>
    </submittedName>
</protein>
<organism evidence="2 3">
    <name type="scientific">Marinobacterium lutimaris</name>
    <dbReference type="NCBI Taxonomy" id="568106"/>
    <lineage>
        <taxon>Bacteria</taxon>
        <taxon>Pseudomonadati</taxon>
        <taxon>Pseudomonadota</taxon>
        <taxon>Gammaproteobacteria</taxon>
        <taxon>Oceanospirillales</taxon>
        <taxon>Oceanospirillaceae</taxon>
        <taxon>Marinobacterium</taxon>
    </lineage>
</organism>
<dbReference type="Pfam" id="PF13478">
    <property type="entry name" value="XdhC_C"/>
    <property type="match status" value="1"/>
</dbReference>
<dbReference type="AlphaFoldDB" id="A0A1H6AKE1"/>
<dbReference type="InterPro" id="IPR052698">
    <property type="entry name" value="MoCofactor_Util/Proc"/>
</dbReference>
<evidence type="ECO:0000313" key="2">
    <source>
        <dbReference type="EMBL" id="SEG48495.1"/>
    </source>
</evidence>
<dbReference type="PANTHER" id="PTHR30388">
    <property type="entry name" value="ALDEHYDE OXIDOREDUCTASE MOLYBDENUM COFACTOR ASSEMBLY PROTEIN"/>
    <property type="match status" value="1"/>
</dbReference>
<gene>
    <name evidence="2" type="ORF">SAMN05444390_10254</name>
</gene>
<reference evidence="2 3" key="1">
    <citation type="submission" date="2016-10" db="EMBL/GenBank/DDBJ databases">
        <authorList>
            <person name="de Groot N.N."/>
        </authorList>
    </citation>
    <scope>NUCLEOTIDE SEQUENCE [LARGE SCALE GENOMIC DNA]</scope>
    <source>
        <strain evidence="2 3">DSM 22012</strain>
    </source>
</reference>
<evidence type="ECO:0000313" key="3">
    <source>
        <dbReference type="Proteomes" id="UP000236745"/>
    </source>
</evidence>
<feature type="domain" description="XdhC Rossmann" evidence="1">
    <location>
        <begin position="131"/>
        <end position="272"/>
    </location>
</feature>
<sequence>MLVASDNGDYVGSLSGGCVEEEFLNSLSSGAFSQPVEVICYGETSEESRRLQLPCGGSIQVLVEHPSSNLALVQHLLSIREVLQGQQRLIRQVELGSGQMTLLSDAAVGGERIEQTETVIKIRLGPVLRIVLAGFSPVAEACAGFAQALGCEVIACDPREEVQGLYHFGNAQVLPTLPSVYIASGQCHQATAVLALTHDPKIDDLAMMEAVRTPAFYIGVMGSKRTSAKRAERLKRLGSLDDESLQRLHMPIGLNLGSKTPAEIGLATMADVLRVYRGRARSTL</sequence>
<name>A0A1H6AKE1_9GAMM</name>
<dbReference type="InterPro" id="IPR027051">
    <property type="entry name" value="XdhC_Rossmann_dom"/>
</dbReference>
<dbReference type="EMBL" id="FNVQ01000002">
    <property type="protein sequence ID" value="SEG48495.1"/>
    <property type="molecule type" value="Genomic_DNA"/>
</dbReference>
<proteinExistence type="predicted"/>
<dbReference type="Proteomes" id="UP000236745">
    <property type="component" value="Unassembled WGS sequence"/>
</dbReference>
<keyword evidence="3" id="KW-1185">Reference proteome</keyword>
<dbReference type="Gene3D" id="3.40.50.720">
    <property type="entry name" value="NAD(P)-binding Rossmann-like Domain"/>
    <property type="match status" value="1"/>
</dbReference>
<accession>A0A1H6AKE1</accession>